<dbReference type="PANTHER" id="PTHR21310:SF51">
    <property type="entry name" value="AMINOGLYCOSIDE PHOSPHOTRANSFERASE DOMAIN-CONTAINING PROTEIN"/>
    <property type="match status" value="1"/>
</dbReference>
<keyword evidence="3" id="KW-1185">Reference proteome</keyword>
<feature type="region of interest" description="Disordered" evidence="1">
    <location>
        <begin position="1"/>
        <end position="21"/>
    </location>
</feature>
<dbReference type="AlphaFoldDB" id="A0A6A6ZJ29"/>
<evidence type="ECO:0000313" key="2">
    <source>
        <dbReference type="EMBL" id="KAF2820314.1"/>
    </source>
</evidence>
<evidence type="ECO:0000256" key="1">
    <source>
        <dbReference type="SAM" id="MobiDB-lite"/>
    </source>
</evidence>
<protein>
    <recommendedName>
        <fullName evidence="4">Aminoglycoside phosphotransferase domain-containing protein</fullName>
    </recommendedName>
</protein>
<name>A0A6A6ZJ29_9PLEO</name>
<dbReference type="InterPro" id="IPR011009">
    <property type="entry name" value="Kinase-like_dom_sf"/>
</dbReference>
<proteinExistence type="predicted"/>
<organism evidence="2 3">
    <name type="scientific">Ophiobolus disseminans</name>
    <dbReference type="NCBI Taxonomy" id="1469910"/>
    <lineage>
        <taxon>Eukaryota</taxon>
        <taxon>Fungi</taxon>
        <taxon>Dikarya</taxon>
        <taxon>Ascomycota</taxon>
        <taxon>Pezizomycotina</taxon>
        <taxon>Dothideomycetes</taxon>
        <taxon>Pleosporomycetidae</taxon>
        <taxon>Pleosporales</taxon>
        <taxon>Pleosporineae</taxon>
        <taxon>Phaeosphaeriaceae</taxon>
        <taxon>Ophiobolus</taxon>
    </lineage>
</organism>
<accession>A0A6A6ZJ29</accession>
<evidence type="ECO:0000313" key="3">
    <source>
        <dbReference type="Proteomes" id="UP000799424"/>
    </source>
</evidence>
<sequence length="317" mass="36194">MDENLFPDSSSESSEEEEEIIDPEVLRADWEPLIAIPERRFFLALLQHLPEDHGITVDSIRCIEKIKGGFNFVRILEVSTGPYADRYIAKVPSVGTAARWQESDAYMLRNDARTMSFIFKHTTIPSPDVIGFSDSLSSVLTAPYIIMRAKKGIPSNKIWFDRDEDDGGDDMMNAYLVDEKRMAIRLNFLRSLAGQMAKLQNLEFDRAGTLNFDDDPESPTIGPTYHWKTVSELTQLDIDELSTPASINCVRPFKTGYAYFATALDEVWPREDKSKAHIHDGRRHVMECMLAFPPFDESKKVGDKKETFVLRHDDLDF</sequence>
<reference evidence="2" key="1">
    <citation type="journal article" date="2020" name="Stud. Mycol.">
        <title>101 Dothideomycetes genomes: a test case for predicting lifestyles and emergence of pathogens.</title>
        <authorList>
            <person name="Haridas S."/>
            <person name="Albert R."/>
            <person name="Binder M."/>
            <person name="Bloem J."/>
            <person name="Labutti K."/>
            <person name="Salamov A."/>
            <person name="Andreopoulos B."/>
            <person name="Baker S."/>
            <person name="Barry K."/>
            <person name="Bills G."/>
            <person name="Bluhm B."/>
            <person name="Cannon C."/>
            <person name="Castanera R."/>
            <person name="Culley D."/>
            <person name="Daum C."/>
            <person name="Ezra D."/>
            <person name="Gonzalez J."/>
            <person name="Henrissat B."/>
            <person name="Kuo A."/>
            <person name="Liang C."/>
            <person name="Lipzen A."/>
            <person name="Lutzoni F."/>
            <person name="Magnuson J."/>
            <person name="Mondo S."/>
            <person name="Nolan M."/>
            <person name="Ohm R."/>
            <person name="Pangilinan J."/>
            <person name="Park H.-J."/>
            <person name="Ramirez L."/>
            <person name="Alfaro M."/>
            <person name="Sun H."/>
            <person name="Tritt A."/>
            <person name="Yoshinaga Y."/>
            <person name="Zwiers L.-H."/>
            <person name="Turgeon B."/>
            <person name="Goodwin S."/>
            <person name="Spatafora J."/>
            <person name="Crous P."/>
            <person name="Grigoriev I."/>
        </authorList>
    </citation>
    <scope>NUCLEOTIDE SEQUENCE</scope>
    <source>
        <strain evidence="2">CBS 113818</strain>
    </source>
</reference>
<dbReference type="SUPFAM" id="SSF56112">
    <property type="entry name" value="Protein kinase-like (PK-like)"/>
    <property type="match status" value="1"/>
</dbReference>
<gene>
    <name evidence="2" type="ORF">CC86DRAFT_428985</name>
</gene>
<dbReference type="EMBL" id="MU006241">
    <property type="protein sequence ID" value="KAF2820314.1"/>
    <property type="molecule type" value="Genomic_DNA"/>
</dbReference>
<dbReference type="PANTHER" id="PTHR21310">
    <property type="entry name" value="AMINOGLYCOSIDE PHOSPHOTRANSFERASE-RELATED-RELATED"/>
    <property type="match status" value="1"/>
</dbReference>
<dbReference type="Proteomes" id="UP000799424">
    <property type="component" value="Unassembled WGS sequence"/>
</dbReference>
<dbReference type="InterPro" id="IPR051678">
    <property type="entry name" value="AGP_Transferase"/>
</dbReference>
<dbReference type="OrthoDB" id="10003767at2759"/>
<evidence type="ECO:0008006" key="4">
    <source>
        <dbReference type="Google" id="ProtNLM"/>
    </source>
</evidence>